<dbReference type="Proteomes" id="UP000228934">
    <property type="component" value="Unassembled WGS sequence"/>
</dbReference>
<keyword evidence="2" id="KW-1185">Reference proteome</keyword>
<dbReference type="EMBL" id="KV929285">
    <property type="protein sequence ID" value="PIO34000.1"/>
    <property type="molecule type" value="Genomic_DNA"/>
</dbReference>
<proteinExistence type="predicted"/>
<evidence type="ECO:0000313" key="1">
    <source>
        <dbReference type="EMBL" id="PIO34000.1"/>
    </source>
</evidence>
<evidence type="ECO:0000313" key="2">
    <source>
        <dbReference type="Proteomes" id="UP000228934"/>
    </source>
</evidence>
<dbReference type="Gene3D" id="2.170.130.30">
    <property type="match status" value="1"/>
</dbReference>
<sequence>MFFNFPFAHFRFETKSSLHGPYLTTVNNVVGHWQLLKNSDISLEEGIADYKPADREKIILRLNAQ</sequence>
<protein>
    <submittedName>
        <fullName evidence="1">Uncharacterized protein</fullName>
    </submittedName>
</protein>
<dbReference type="PANTHER" id="PTHR10559:SF14">
    <property type="entry name" value="TRANSCOBALAMIN-2"/>
    <property type="match status" value="1"/>
</dbReference>
<dbReference type="GO" id="GO:0031419">
    <property type="term" value="F:cobalamin binding"/>
    <property type="evidence" value="ECO:0007669"/>
    <property type="project" value="TreeGrafter"/>
</dbReference>
<dbReference type="OrthoDB" id="9440006at2759"/>
<gene>
    <name evidence="1" type="ORF">AB205_0057420</name>
</gene>
<dbReference type="GO" id="GO:0005615">
    <property type="term" value="C:extracellular space"/>
    <property type="evidence" value="ECO:0007669"/>
    <property type="project" value="TreeGrafter"/>
</dbReference>
<organism evidence="1 2">
    <name type="scientific">Aquarana catesbeiana</name>
    <name type="common">American bullfrog</name>
    <name type="synonym">Rana catesbeiana</name>
    <dbReference type="NCBI Taxonomy" id="8400"/>
    <lineage>
        <taxon>Eukaryota</taxon>
        <taxon>Metazoa</taxon>
        <taxon>Chordata</taxon>
        <taxon>Craniata</taxon>
        <taxon>Vertebrata</taxon>
        <taxon>Euteleostomi</taxon>
        <taxon>Amphibia</taxon>
        <taxon>Batrachia</taxon>
        <taxon>Anura</taxon>
        <taxon>Neobatrachia</taxon>
        <taxon>Ranoidea</taxon>
        <taxon>Ranidae</taxon>
        <taxon>Aquarana</taxon>
    </lineage>
</organism>
<name>A0A2G9S1M4_AQUCT</name>
<dbReference type="PANTHER" id="PTHR10559">
    <property type="entry name" value="TRANSCOBALAMIN-1/GASTRIC INTRINSIC FACTOR"/>
    <property type="match status" value="1"/>
</dbReference>
<dbReference type="AlphaFoldDB" id="A0A2G9S1M4"/>
<accession>A0A2G9S1M4</accession>
<reference evidence="2" key="1">
    <citation type="journal article" date="2017" name="Nat. Commun.">
        <title>The North American bullfrog draft genome provides insight into hormonal regulation of long noncoding RNA.</title>
        <authorList>
            <person name="Hammond S.A."/>
            <person name="Warren R.L."/>
            <person name="Vandervalk B.P."/>
            <person name="Kucuk E."/>
            <person name="Khan H."/>
            <person name="Gibb E.A."/>
            <person name="Pandoh P."/>
            <person name="Kirk H."/>
            <person name="Zhao Y."/>
            <person name="Jones M."/>
            <person name="Mungall A.J."/>
            <person name="Coope R."/>
            <person name="Pleasance S."/>
            <person name="Moore R.A."/>
            <person name="Holt R.A."/>
            <person name="Round J.M."/>
            <person name="Ohora S."/>
            <person name="Walle B.V."/>
            <person name="Veldhoen N."/>
            <person name="Helbing C.C."/>
            <person name="Birol I."/>
        </authorList>
    </citation>
    <scope>NUCLEOTIDE SEQUENCE [LARGE SCALE GENOMIC DNA]</scope>
</reference>
<dbReference type="GO" id="GO:0015889">
    <property type="term" value="P:cobalamin transport"/>
    <property type="evidence" value="ECO:0007669"/>
    <property type="project" value="TreeGrafter"/>
</dbReference>
<dbReference type="InterPro" id="IPR051588">
    <property type="entry name" value="Cobalamin_Transport"/>
</dbReference>